<dbReference type="PANTHER" id="PTHR11254">
    <property type="entry name" value="HECT DOMAIN UBIQUITIN-PROTEIN LIGASE"/>
    <property type="match status" value="1"/>
</dbReference>
<organism evidence="8 9">
    <name type="scientific">Solanum tuberosum</name>
    <name type="common">Potato</name>
    <dbReference type="NCBI Taxonomy" id="4113"/>
    <lineage>
        <taxon>Eukaryota</taxon>
        <taxon>Viridiplantae</taxon>
        <taxon>Streptophyta</taxon>
        <taxon>Embryophyta</taxon>
        <taxon>Tracheophyta</taxon>
        <taxon>Spermatophyta</taxon>
        <taxon>Magnoliopsida</taxon>
        <taxon>eudicotyledons</taxon>
        <taxon>Gunneridae</taxon>
        <taxon>Pentapetalae</taxon>
        <taxon>asterids</taxon>
        <taxon>lamiids</taxon>
        <taxon>Solanales</taxon>
        <taxon>Solanaceae</taxon>
        <taxon>Solanoideae</taxon>
        <taxon>Solaneae</taxon>
        <taxon>Solanum</taxon>
    </lineage>
</organism>
<evidence type="ECO:0000313" key="9">
    <source>
        <dbReference type="Proteomes" id="UP000011115"/>
    </source>
</evidence>
<dbReference type="PANTHER" id="PTHR11254:SF421">
    <property type="entry name" value="E3 UBIQUITIN-PROTEIN LIGASE UPL5-LIKE"/>
    <property type="match status" value="1"/>
</dbReference>
<dbReference type="EC" id="2.3.2.26" evidence="3"/>
<dbReference type="eggNOG" id="KOG0940">
    <property type="taxonomic scope" value="Eukaryota"/>
</dbReference>
<reference evidence="8" key="2">
    <citation type="submission" date="2015-06" db="UniProtKB">
        <authorList>
            <consortium name="EnsemblPlants"/>
        </authorList>
    </citation>
    <scope>IDENTIFICATION</scope>
    <source>
        <strain evidence="8">DM1-3 516 R44</strain>
    </source>
</reference>
<evidence type="ECO:0000256" key="1">
    <source>
        <dbReference type="ARBA" id="ARBA00000885"/>
    </source>
</evidence>
<dbReference type="InParanoid" id="M1B3B0"/>
<dbReference type="SMART" id="SM00119">
    <property type="entry name" value="HECTc"/>
    <property type="match status" value="1"/>
</dbReference>
<dbReference type="Gene3D" id="3.90.1750.10">
    <property type="entry name" value="Hect, E3 ligase catalytic domains"/>
    <property type="match status" value="1"/>
</dbReference>
<protein>
    <recommendedName>
        <fullName evidence="3">HECT-type E3 ubiquitin transferase</fullName>
        <ecNumber evidence="3">2.3.2.26</ecNumber>
    </recommendedName>
</protein>
<proteinExistence type="predicted"/>
<dbReference type="Proteomes" id="UP000011115">
    <property type="component" value="Unassembled WGS sequence"/>
</dbReference>
<evidence type="ECO:0000259" key="7">
    <source>
        <dbReference type="PROSITE" id="PS50237"/>
    </source>
</evidence>
<keyword evidence="5 6" id="KW-0833">Ubl conjugation pathway</keyword>
<dbReference type="PROSITE" id="PS50237">
    <property type="entry name" value="HECT"/>
    <property type="match status" value="2"/>
</dbReference>
<evidence type="ECO:0000256" key="4">
    <source>
        <dbReference type="ARBA" id="ARBA00022679"/>
    </source>
</evidence>
<dbReference type="Gene3D" id="3.30.2410.10">
    <property type="entry name" value="Hect, E3 ligase catalytic domain"/>
    <property type="match status" value="1"/>
</dbReference>
<feature type="domain" description="HECT" evidence="7">
    <location>
        <begin position="332"/>
        <end position="401"/>
    </location>
</feature>
<dbReference type="SUPFAM" id="SSF56204">
    <property type="entry name" value="Hect, E3 ligase catalytic domain"/>
    <property type="match status" value="1"/>
</dbReference>
<name>M1B3B0_SOLTU</name>
<evidence type="ECO:0000313" key="8">
    <source>
        <dbReference type="EnsemblPlants" id="PGSC0003DMT400036116"/>
    </source>
</evidence>
<feature type="domain" description="HECT" evidence="7">
    <location>
        <begin position="235"/>
        <end position="327"/>
    </location>
</feature>
<comment type="caution">
    <text evidence="6">Lacks conserved residue(s) required for the propagation of feature annotation.</text>
</comment>
<dbReference type="Gramene" id="PGSC0003DMT400036116">
    <property type="protein sequence ID" value="PGSC0003DMT400036116"/>
    <property type="gene ID" value="PGSC0003DMG400013911"/>
</dbReference>
<dbReference type="AlphaFoldDB" id="M1B3B0"/>
<keyword evidence="4" id="KW-0808">Transferase</keyword>
<dbReference type="InterPro" id="IPR035983">
    <property type="entry name" value="Hect_E3_ubiquitin_ligase"/>
</dbReference>
<comment type="catalytic activity">
    <reaction evidence="1">
        <text>S-ubiquitinyl-[E2 ubiquitin-conjugating enzyme]-L-cysteine + [acceptor protein]-L-lysine = [E2 ubiquitin-conjugating enzyme]-L-cysteine + N(6)-ubiquitinyl-[acceptor protein]-L-lysine.</text>
        <dbReference type="EC" id="2.3.2.26"/>
    </reaction>
</comment>
<evidence type="ECO:0000256" key="6">
    <source>
        <dbReference type="PROSITE-ProRule" id="PRU00104"/>
    </source>
</evidence>
<dbReference type="HOGENOM" id="CLU_002173_8_1_1"/>
<evidence type="ECO:0000256" key="2">
    <source>
        <dbReference type="ARBA" id="ARBA00004906"/>
    </source>
</evidence>
<dbReference type="EnsemblPlants" id="PGSC0003DMT400036116">
    <property type="protein sequence ID" value="PGSC0003DMT400036116"/>
    <property type="gene ID" value="PGSC0003DMG400013911"/>
</dbReference>
<dbReference type="InterPro" id="IPR000569">
    <property type="entry name" value="HECT_dom"/>
</dbReference>
<keyword evidence="9" id="KW-1185">Reference proteome</keyword>
<sequence length="445" mass="52692">MMMGNAHDVKCVLRLQDVHPFVHELATRLSHALELSVQSAEFIQLPENDVREFIKFLHPVKCAIWCQKAFGSPVSFPSLIQDKVRNERSDVKGMHRIFCDLLEKSELCLKELESQLDLVNLERGEPIVRCWSRYLLILKELERISKLYNGLKEMFWEKMRKIRVALCFLIGKLSKKSTDYQWILEHKEVTHFKIRQHFALKMLQEGRHKNEELYEMLICRSRMFEDSFEYFRHASPRSLQGQLFMQFENEEATGPAVLREWFSLVGEVIFNPQNALFISCPNDGRRFFPNTASKVDPLQRSYFIFSGRMIALALLHRVQIIIVFDRVRVAHFSRGFSDIVTDRRLRESFYRILDHEVLNWMLHGSKTTVSIEEWKEHTNYNGYKKDDPQISWFWEVYRLVDKAWTQSSERGIKTAERTKKRGPEDRRTHLTCRQQVPSSPFVPVS</sequence>
<dbReference type="GO" id="GO:0061630">
    <property type="term" value="F:ubiquitin protein ligase activity"/>
    <property type="evidence" value="ECO:0000318"/>
    <property type="project" value="GO_Central"/>
</dbReference>
<reference evidence="9" key="1">
    <citation type="journal article" date="2011" name="Nature">
        <title>Genome sequence and analysis of the tuber crop potato.</title>
        <authorList>
            <consortium name="The Potato Genome Sequencing Consortium"/>
        </authorList>
    </citation>
    <scope>NUCLEOTIDE SEQUENCE [LARGE SCALE GENOMIC DNA]</scope>
    <source>
        <strain evidence="9">cv. DM1-3 516 R44</strain>
    </source>
</reference>
<accession>M1B3B0</accession>
<dbReference type="GO" id="GO:0006511">
    <property type="term" value="P:ubiquitin-dependent protein catabolic process"/>
    <property type="evidence" value="ECO:0000318"/>
    <property type="project" value="GO_Central"/>
</dbReference>
<dbReference type="InterPro" id="IPR050409">
    <property type="entry name" value="E3_ubiq-protein_ligase"/>
</dbReference>
<dbReference type="Pfam" id="PF00632">
    <property type="entry name" value="HECT"/>
    <property type="match status" value="1"/>
</dbReference>
<dbReference type="GO" id="GO:0005737">
    <property type="term" value="C:cytoplasm"/>
    <property type="evidence" value="ECO:0000318"/>
    <property type="project" value="GO_Central"/>
</dbReference>
<dbReference type="PaxDb" id="4113-PGSC0003DMT400036116"/>
<evidence type="ECO:0000256" key="3">
    <source>
        <dbReference type="ARBA" id="ARBA00012485"/>
    </source>
</evidence>
<comment type="pathway">
    <text evidence="2">Protein modification; protein ubiquitination.</text>
</comment>
<dbReference type="STRING" id="4113.M1B3B0"/>
<evidence type="ECO:0000256" key="5">
    <source>
        <dbReference type="ARBA" id="ARBA00022786"/>
    </source>
</evidence>